<feature type="binding site" evidence="6">
    <location>
        <position position="154"/>
    </location>
    <ligand>
        <name>FMN</name>
        <dbReference type="ChEBI" id="CHEBI:58210"/>
    </ligand>
</feature>
<dbReference type="AlphaFoldDB" id="A0A2A7S4I1"/>
<name>A0A2A7S4I1_BURGA</name>
<keyword evidence="2 6" id="KW-0288">FMN</keyword>
<keyword evidence="3" id="KW-0560">Oxidoreductase</keyword>
<dbReference type="PANTHER" id="PTHR30011">
    <property type="entry name" value="ALKANESULFONATE MONOOXYGENASE-RELATED"/>
    <property type="match status" value="1"/>
</dbReference>
<dbReference type="SUPFAM" id="SSF51679">
    <property type="entry name" value="Bacterial luciferase-like"/>
    <property type="match status" value="1"/>
</dbReference>
<dbReference type="EMBL" id="PDDY01000004">
    <property type="protein sequence ID" value="PEH38458.1"/>
    <property type="molecule type" value="Genomic_DNA"/>
</dbReference>
<dbReference type="GO" id="GO:0004497">
    <property type="term" value="F:monooxygenase activity"/>
    <property type="evidence" value="ECO:0007669"/>
    <property type="project" value="UniProtKB-KW"/>
</dbReference>
<evidence type="ECO:0000256" key="6">
    <source>
        <dbReference type="PIRSR" id="PIRSR000337-1"/>
    </source>
</evidence>
<evidence type="ECO:0000256" key="2">
    <source>
        <dbReference type="ARBA" id="ARBA00022643"/>
    </source>
</evidence>
<evidence type="ECO:0000256" key="4">
    <source>
        <dbReference type="ARBA" id="ARBA00023033"/>
    </source>
</evidence>
<feature type="domain" description="Luciferase-like" evidence="7">
    <location>
        <begin position="27"/>
        <end position="381"/>
    </location>
</feature>
<comment type="similarity">
    <text evidence="5">Belongs to the NtaA/SnaA/DszA monooxygenase family.</text>
</comment>
<dbReference type="GO" id="GO:0016705">
    <property type="term" value="F:oxidoreductase activity, acting on paired donors, with incorporation or reduction of molecular oxygen"/>
    <property type="evidence" value="ECO:0007669"/>
    <property type="project" value="InterPro"/>
</dbReference>
<feature type="binding site" evidence="6">
    <location>
        <position position="224"/>
    </location>
    <ligand>
        <name>FMN</name>
        <dbReference type="ChEBI" id="CHEBI:58210"/>
    </ligand>
</feature>
<dbReference type="InterPro" id="IPR011251">
    <property type="entry name" value="Luciferase-like_dom"/>
</dbReference>
<dbReference type="NCBIfam" id="TIGR03860">
    <property type="entry name" value="FMN_nitrolo"/>
    <property type="match status" value="1"/>
</dbReference>
<dbReference type="Gene3D" id="3.20.20.30">
    <property type="entry name" value="Luciferase-like domain"/>
    <property type="match status" value="1"/>
</dbReference>
<evidence type="ECO:0000259" key="7">
    <source>
        <dbReference type="Pfam" id="PF00296"/>
    </source>
</evidence>
<protein>
    <submittedName>
        <fullName evidence="8">Nitrilotriacetate monooxygenase</fullName>
    </submittedName>
</protein>
<organism evidence="8 9">
    <name type="scientific">Burkholderia gladioli</name>
    <name type="common">Pseudomonas marginata</name>
    <name type="synonym">Phytomonas marginata</name>
    <dbReference type="NCBI Taxonomy" id="28095"/>
    <lineage>
        <taxon>Bacteria</taxon>
        <taxon>Pseudomonadati</taxon>
        <taxon>Pseudomonadota</taxon>
        <taxon>Betaproteobacteria</taxon>
        <taxon>Burkholderiales</taxon>
        <taxon>Burkholderiaceae</taxon>
        <taxon>Burkholderia</taxon>
    </lineage>
</organism>
<evidence type="ECO:0000313" key="8">
    <source>
        <dbReference type="EMBL" id="PEH38458.1"/>
    </source>
</evidence>
<reference evidence="9" key="1">
    <citation type="submission" date="2017-09" db="EMBL/GenBank/DDBJ databases">
        <title>FDA dAtabase for Regulatory Grade micrObial Sequences (FDA-ARGOS): Supporting development and validation of Infectious Disease Dx tests.</title>
        <authorList>
            <person name="Minogue T."/>
            <person name="Wolcott M."/>
            <person name="Wasieloski L."/>
            <person name="Aguilar W."/>
            <person name="Moore D."/>
            <person name="Tallon L."/>
            <person name="Sadzewicz L."/>
            <person name="Ott S."/>
            <person name="Zhao X."/>
            <person name="Nagaraj S."/>
            <person name="Vavikolanu K."/>
            <person name="Aluvathingal J."/>
            <person name="Nadendla S."/>
            <person name="Sichtig H."/>
        </authorList>
    </citation>
    <scope>NUCLEOTIDE SEQUENCE [LARGE SCALE GENOMIC DNA]</scope>
    <source>
        <strain evidence="9">FDAARGOS_390</strain>
    </source>
</reference>
<feature type="binding site" evidence="6">
    <location>
        <position position="150"/>
    </location>
    <ligand>
        <name>FMN</name>
        <dbReference type="ChEBI" id="CHEBI:58210"/>
    </ligand>
</feature>
<evidence type="ECO:0000256" key="5">
    <source>
        <dbReference type="ARBA" id="ARBA00033748"/>
    </source>
</evidence>
<proteinExistence type="inferred from homology"/>
<sequence length="444" mass="49393">MTTRSSAAERRQMRLGLFLQGAGHHVAGWRHPEAESGSENFELLRRVVQTAERAKFDMVFLADGLTSGPDAHPSMAQRFEPLTLLSALAMHTTHIGLAATASTTYSEPYHLARVFASLDRLSGGRAAWNVVTTSYDRTAANFTRGNHPDHAERYEMAGEFVDVVKGLWDSWDEDAVIRDKARGVYFDPAKVHALDHEGRFFRIKGPLNASRPPQGHPVVIQAGSSGPGQDLAARIAEVVFTAQQTLEEAQVFYRDLKGRLAKFGRAGQALHVMPGVFPVIGRTEREAREKYEQLQQWIDTSGALNLLSDRLGHDVSRYPLDGPLPELPESDQLKSRAKLLTDLARRENLTLRQLYYLVAGARGHRIVWGTAGQVADALEEWFTQDAADGFNIMPPYFPGGLDDFVEQVVPELQRRGLFRTEYAGSTLREHLGLPRPASRYAVRG</sequence>
<dbReference type="Pfam" id="PF00296">
    <property type="entry name" value="Bac_luciferase"/>
    <property type="match status" value="1"/>
</dbReference>
<feature type="binding site" evidence="6">
    <location>
        <position position="100"/>
    </location>
    <ligand>
        <name>FMN</name>
        <dbReference type="ChEBI" id="CHEBI:58210"/>
    </ligand>
</feature>
<evidence type="ECO:0000256" key="1">
    <source>
        <dbReference type="ARBA" id="ARBA00022630"/>
    </source>
</evidence>
<evidence type="ECO:0000256" key="3">
    <source>
        <dbReference type="ARBA" id="ARBA00023002"/>
    </source>
</evidence>
<comment type="caution">
    <text evidence="8">The sequence shown here is derived from an EMBL/GenBank/DDBJ whole genome shotgun (WGS) entry which is preliminary data.</text>
</comment>
<feature type="binding site" evidence="6">
    <location>
        <position position="63"/>
    </location>
    <ligand>
        <name>FMN</name>
        <dbReference type="ChEBI" id="CHEBI:58210"/>
    </ligand>
</feature>
<dbReference type="Proteomes" id="UP000220629">
    <property type="component" value="Unassembled WGS sequence"/>
</dbReference>
<gene>
    <name evidence="8" type="ORF">CRM94_29155</name>
</gene>
<dbReference type="RefSeq" id="WP_098154035.1">
    <property type="nucleotide sequence ID" value="NZ_CP065595.1"/>
</dbReference>
<evidence type="ECO:0000313" key="9">
    <source>
        <dbReference type="Proteomes" id="UP000220629"/>
    </source>
</evidence>
<dbReference type="InterPro" id="IPR051260">
    <property type="entry name" value="Diverse_substr_monoxygenases"/>
</dbReference>
<keyword evidence="1 6" id="KW-0285">Flavoprotein</keyword>
<dbReference type="PANTHER" id="PTHR30011:SF16">
    <property type="entry name" value="C2H2 FINGER DOMAIN TRANSCRIPTION FACTOR (EUROFUNG)-RELATED"/>
    <property type="match status" value="1"/>
</dbReference>
<dbReference type="PIRSF" id="PIRSF000337">
    <property type="entry name" value="NTA_MOA"/>
    <property type="match status" value="1"/>
</dbReference>
<dbReference type="InterPro" id="IPR016215">
    <property type="entry name" value="NTA_MOA"/>
</dbReference>
<keyword evidence="4 8" id="KW-0503">Monooxygenase</keyword>
<dbReference type="InterPro" id="IPR036661">
    <property type="entry name" value="Luciferase-like_sf"/>
</dbReference>
<dbReference type="CDD" id="cd01095">
    <property type="entry name" value="Nitrilotriacetate_monoxgenase"/>
    <property type="match status" value="1"/>
</dbReference>
<feature type="binding site" evidence="6">
    <location>
        <position position="225"/>
    </location>
    <ligand>
        <name>FMN</name>
        <dbReference type="ChEBI" id="CHEBI:58210"/>
    </ligand>
</feature>
<accession>A0A2A7S4I1</accession>